<evidence type="ECO:0000256" key="1">
    <source>
        <dbReference type="ARBA" id="ARBA00004123"/>
    </source>
</evidence>
<dbReference type="STRING" id="1165861.A0A0L0V116"/>
<keyword evidence="9" id="KW-1185">Reference proteome</keyword>
<keyword evidence="3" id="KW-0132">Cell division</keyword>
<organism evidence="8 9">
    <name type="scientific">Puccinia striiformis f. sp. tritici PST-78</name>
    <dbReference type="NCBI Taxonomy" id="1165861"/>
    <lineage>
        <taxon>Eukaryota</taxon>
        <taxon>Fungi</taxon>
        <taxon>Dikarya</taxon>
        <taxon>Basidiomycota</taxon>
        <taxon>Pucciniomycotina</taxon>
        <taxon>Pucciniomycetes</taxon>
        <taxon>Pucciniales</taxon>
        <taxon>Pucciniaceae</taxon>
        <taxon>Puccinia</taxon>
    </lineage>
</organism>
<dbReference type="InterPro" id="IPR019440">
    <property type="entry name" value="MAU2"/>
</dbReference>
<keyword evidence="5" id="KW-0159">Chromosome partition</keyword>
<comment type="similarity">
    <text evidence="2">Belongs to the SCC4/mau-2 family.</text>
</comment>
<dbReference type="GO" id="GO:0007059">
    <property type="term" value="P:chromosome segregation"/>
    <property type="evidence" value="ECO:0007669"/>
    <property type="project" value="UniProtKB-KW"/>
</dbReference>
<evidence type="ECO:0000256" key="3">
    <source>
        <dbReference type="ARBA" id="ARBA00022618"/>
    </source>
</evidence>
<dbReference type="EMBL" id="AJIL01000155">
    <property type="protein sequence ID" value="KNE92729.1"/>
    <property type="molecule type" value="Genomic_DNA"/>
</dbReference>
<dbReference type="PANTHER" id="PTHR21394">
    <property type="entry name" value="MAU2 CHROMATID COHESION FACTOR HOMOLOG"/>
    <property type="match status" value="1"/>
</dbReference>
<accession>A0A0L0V116</accession>
<evidence type="ECO:0008006" key="10">
    <source>
        <dbReference type="Google" id="ProtNLM"/>
    </source>
</evidence>
<protein>
    <recommendedName>
        <fullName evidence="10">MAU2 chromatid cohesion factor homolog</fullName>
    </recommendedName>
</protein>
<dbReference type="AlphaFoldDB" id="A0A0L0V116"/>
<reference evidence="9" key="1">
    <citation type="submission" date="2014-03" db="EMBL/GenBank/DDBJ databases">
        <title>The Genome Sequence of Puccinia striiformis f. sp. tritici PST-78.</title>
        <authorList>
            <consortium name="The Broad Institute Genome Sequencing Platform"/>
            <person name="Cuomo C."/>
            <person name="Hulbert S."/>
            <person name="Chen X."/>
            <person name="Walker B."/>
            <person name="Young S.K."/>
            <person name="Zeng Q."/>
            <person name="Gargeya S."/>
            <person name="Fitzgerald M."/>
            <person name="Haas B."/>
            <person name="Abouelleil A."/>
            <person name="Alvarado L."/>
            <person name="Arachchi H.M."/>
            <person name="Berlin A.M."/>
            <person name="Chapman S.B."/>
            <person name="Goldberg J."/>
            <person name="Griggs A."/>
            <person name="Gujja S."/>
            <person name="Hansen M."/>
            <person name="Howarth C."/>
            <person name="Imamovic A."/>
            <person name="Larimer J."/>
            <person name="McCowan C."/>
            <person name="Montmayeur A."/>
            <person name="Murphy C."/>
            <person name="Neiman D."/>
            <person name="Pearson M."/>
            <person name="Priest M."/>
            <person name="Roberts A."/>
            <person name="Saif S."/>
            <person name="Shea T."/>
            <person name="Sisk P."/>
            <person name="Sykes S."/>
            <person name="Wortman J."/>
            <person name="Nusbaum C."/>
            <person name="Birren B."/>
        </authorList>
    </citation>
    <scope>NUCLEOTIDE SEQUENCE [LARGE SCALE GENOMIC DNA]</scope>
    <source>
        <strain evidence="9">race PST-78</strain>
    </source>
</reference>
<name>A0A0L0V116_9BASI</name>
<evidence type="ECO:0000256" key="7">
    <source>
        <dbReference type="ARBA" id="ARBA00023306"/>
    </source>
</evidence>
<dbReference type="GO" id="GO:0005634">
    <property type="term" value="C:nucleus"/>
    <property type="evidence" value="ECO:0007669"/>
    <property type="project" value="UniProtKB-SubCell"/>
</dbReference>
<gene>
    <name evidence="8" type="ORF">PSTG_13859</name>
</gene>
<evidence type="ECO:0000256" key="4">
    <source>
        <dbReference type="ARBA" id="ARBA00022776"/>
    </source>
</evidence>
<evidence type="ECO:0000256" key="6">
    <source>
        <dbReference type="ARBA" id="ARBA00023242"/>
    </source>
</evidence>
<comment type="subcellular location">
    <subcellularLocation>
        <location evidence="1">Nucleus</location>
    </subcellularLocation>
</comment>
<evidence type="ECO:0000256" key="2">
    <source>
        <dbReference type="ARBA" id="ARBA00008585"/>
    </source>
</evidence>
<sequence length="765" mass="87936">MKILLKMNTHTQELPDYIVLLHLYQQHIEQARKLTSNIQEYRKHISIGIACLRSIITLADIPIKINIFTCYQLVLVLIHETNEYQLANQIIQHALILARSRDSLAPFKFALSEALIYIQLADPRITFRQINKQIERCTQLTLKNQIVDPRYVSWYYRYQFLLCQISYQRFQDYPTSLSALRNMINLSEQRMDKELWIVCKIHEIKLRIDRSEWNLVGQIFNSIIPLLDLPISTAQPQEQDLPSTTTNRHVIVIGQQIKNYTMLLFIVYSSIIGQSETSKLWLKHLRNQMDSPTREEGEDEGIYKIHLQSNFTQHYNDPSSSRKRMLEDDGFKPISSPVITNPITIENQYLMVSIMPRDLFYTLLYLVSLTVHFDGHGKSPKSLIYAHEGLKQIDRQLITGFKNLHYNKTDQLQNRLDYKPSPIFKINSYLKILGNIKLEIKILIVQISIVRSDFIYADQLLVEVIKTVCDSQQWNEYSPRLTFLKSMLSHATGNLSSARQSLLTSLFLVDQQIKQQDQNVKIRIGLMTELSTLSKACYVLLRLADSDASSQLHQSSSTSCSSMDIFRSFAVDKLILDLSELSKISLPNINMIIQVVLAISCGEIVKAKHHLTSALNEANKTSNTHLKMILLGLLSTMFFNTRNDQATKMLKSCYKLSLGFSPSHSQPQQQVVDNRQLGHQNPLQLSTLGHQNSQFNDIVVGNSSLGLCVGRKLVEIYESQYSSVGGHEIDTKKFETDRQSNQIRKDKLIASNHAHQRVLNQTPLL</sequence>
<keyword evidence="6" id="KW-0539">Nucleus</keyword>
<comment type="caution">
    <text evidence="8">The sequence shown here is derived from an EMBL/GenBank/DDBJ whole genome shotgun (WGS) entry which is preliminary data.</text>
</comment>
<dbReference type="GO" id="GO:0007064">
    <property type="term" value="P:mitotic sister chromatid cohesion"/>
    <property type="evidence" value="ECO:0007669"/>
    <property type="project" value="InterPro"/>
</dbReference>
<dbReference type="Proteomes" id="UP000054564">
    <property type="component" value="Unassembled WGS sequence"/>
</dbReference>
<dbReference type="OrthoDB" id="5565328at2759"/>
<keyword evidence="7" id="KW-0131">Cell cycle</keyword>
<dbReference type="GO" id="GO:0051301">
    <property type="term" value="P:cell division"/>
    <property type="evidence" value="ECO:0007669"/>
    <property type="project" value="UniProtKB-KW"/>
</dbReference>
<dbReference type="Pfam" id="PF10345">
    <property type="entry name" value="Cohesin_load"/>
    <property type="match status" value="1"/>
</dbReference>
<evidence type="ECO:0000256" key="5">
    <source>
        <dbReference type="ARBA" id="ARBA00022829"/>
    </source>
</evidence>
<proteinExistence type="inferred from homology"/>
<evidence type="ECO:0000313" key="9">
    <source>
        <dbReference type="Proteomes" id="UP000054564"/>
    </source>
</evidence>
<keyword evidence="4" id="KW-0498">Mitosis</keyword>
<evidence type="ECO:0000313" key="8">
    <source>
        <dbReference type="EMBL" id="KNE92729.1"/>
    </source>
</evidence>